<dbReference type="PANTHER" id="PTHR37316:SF3">
    <property type="entry name" value="TEICHOIC ACID GLYCEROL-PHOSPHATE TRANSFERASE"/>
    <property type="match status" value="1"/>
</dbReference>
<dbReference type="EMBL" id="JAJEQE010000043">
    <property type="protein sequence ID" value="MCC2149803.1"/>
    <property type="molecule type" value="Genomic_DNA"/>
</dbReference>
<evidence type="ECO:0000313" key="2">
    <source>
        <dbReference type="Proteomes" id="UP001299235"/>
    </source>
</evidence>
<dbReference type="Gene3D" id="3.40.50.12580">
    <property type="match status" value="1"/>
</dbReference>
<comment type="caution">
    <text evidence="1">The sequence shown here is derived from an EMBL/GenBank/DDBJ whole genome shotgun (WGS) entry which is preliminary data.</text>
</comment>
<reference evidence="1 2" key="1">
    <citation type="submission" date="2021-10" db="EMBL/GenBank/DDBJ databases">
        <title>Anaerobic single-cell dispensing facilitates the cultivation of human gut bacteria.</title>
        <authorList>
            <person name="Afrizal A."/>
        </authorList>
    </citation>
    <scope>NUCLEOTIDE SEQUENCE [LARGE SCALE GENOMIC DNA]</scope>
    <source>
        <strain evidence="1 2">CLA-AA-H246</strain>
    </source>
</reference>
<proteinExistence type="predicted"/>
<dbReference type="InterPro" id="IPR051612">
    <property type="entry name" value="Teichoic_Acid_Biosynth"/>
</dbReference>
<sequence>MKMKSISLKKVIMSLKYLLALVVAKKDKRDIWLISERPTQARDNGYCFFKYMRCQYPKKEVYYLIDKKADDYNKIKQYGNVIQFDSWKHYLYYCKSKIHISAHVNGCCPNDAIGISRRTKRILNFKDVFIPHGVSYGISEFCLKKYTDINLYICSGKPEYENIIENYGYSEDEVAYTGFPRLDNWKDKKVDYKLIVLMPTWRAYIAQNSSVYFMDTQYFIHYQELLNDDELSDFLENNDIKLIFYLHNEMRKYVNYFKTNNKNIQIAYDDREYDIQNLLKTAALLITDYSSVHFDFAYMNKPVIYYQFDQKEFYQKQYENSFFSAERNGFGPVAYEKKEVVDEIKKSLKLNFQMEPQFYNKMREFYRIYDDKNCERVYQAIEERLS</sequence>
<gene>
    <name evidence="1" type="ORF">LKD42_11155</name>
</gene>
<protein>
    <submittedName>
        <fullName evidence="1">CDP-glycerol glycerophosphotransferase family protein</fullName>
    </submittedName>
</protein>
<dbReference type="InterPro" id="IPR043148">
    <property type="entry name" value="TagF_C"/>
</dbReference>
<name>A0ABS8EXV2_9FIRM</name>
<dbReference type="SUPFAM" id="SSF53756">
    <property type="entry name" value="UDP-Glycosyltransferase/glycogen phosphorylase"/>
    <property type="match status" value="1"/>
</dbReference>
<organism evidence="1 2">
    <name type="scientific">Hominisplanchenecus faecis</name>
    <dbReference type="NCBI Taxonomy" id="2885351"/>
    <lineage>
        <taxon>Bacteria</taxon>
        <taxon>Bacillati</taxon>
        <taxon>Bacillota</taxon>
        <taxon>Clostridia</taxon>
        <taxon>Lachnospirales</taxon>
        <taxon>Lachnospiraceae</taxon>
        <taxon>Hominisplanchenecus</taxon>
    </lineage>
</organism>
<keyword evidence="2" id="KW-1185">Reference proteome</keyword>
<accession>A0ABS8EXV2</accession>
<dbReference type="Pfam" id="PF04464">
    <property type="entry name" value="Glyphos_transf"/>
    <property type="match status" value="1"/>
</dbReference>
<evidence type="ECO:0000313" key="1">
    <source>
        <dbReference type="EMBL" id="MCC2149803.1"/>
    </source>
</evidence>
<dbReference type="PANTHER" id="PTHR37316">
    <property type="entry name" value="TEICHOIC ACID GLYCEROL-PHOSPHATE PRIMASE"/>
    <property type="match status" value="1"/>
</dbReference>
<dbReference type="InterPro" id="IPR007554">
    <property type="entry name" value="Glycerophosphate_synth"/>
</dbReference>
<dbReference type="RefSeq" id="WP_248835732.1">
    <property type="nucleotide sequence ID" value="NZ_JAJEQE010000043.1"/>
</dbReference>
<dbReference type="Proteomes" id="UP001299235">
    <property type="component" value="Unassembled WGS sequence"/>
</dbReference>